<comment type="cofactor">
    <cofactor evidence="2">
        <name>Mg(2+)</name>
        <dbReference type="ChEBI" id="CHEBI:18420"/>
    </cofactor>
</comment>
<dbReference type="PANTHER" id="PTHR10954:SF23">
    <property type="entry name" value="RIBONUCLEASE"/>
    <property type="match status" value="1"/>
</dbReference>
<protein>
    <recommendedName>
        <fullName evidence="7 14">Ribonuclease HIII</fullName>
        <shortName evidence="14">RNase HIII</shortName>
        <ecNumber evidence="6 14">3.1.26.4</ecNumber>
    </recommendedName>
</protein>
<feature type="binding site" evidence="14 15">
    <location>
        <position position="209"/>
    </location>
    <ligand>
        <name>a divalent metal cation</name>
        <dbReference type="ChEBI" id="CHEBI:60240"/>
    </ligand>
</feature>
<dbReference type="CDD" id="cd06590">
    <property type="entry name" value="RNase_HII_bacteria_HIII_like"/>
    <property type="match status" value="1"/>
</dbReference>
<dbReference type="Gene3D" id="3.30.310.10">
    <property type="entry name" value="TATA-Binding Protein"/>
    <property type="match status" value="1"/>
</dbReference>
<evidence type="ECO:0000256" key="10">
    <source>
        <dbReference type="ARBA" id="ARBA00022723"/>
    </source>
</evidence>
<accession>A0AAE7C0Y2</accession>
<dbReference type="Proteomes" id="UP000501122">
    <property type="component" value="Chromosome"/>
</dbReference>
<feature type="domain" description="RNase H type-2" evidence="16">
    <location>
        <begin position="99"/>
        <end position="314"/>
    </location>
</feature>
<feature type="binding site" evidence="14 15">
    <location>
        <position position="106"/>
    </location>
    <ligand>
        <name>a divalent metal cation</name>
        <dbReference type="ChEBI" id="CHEBI:60240"/>
    </ligand>
</feature>
<dbReference type="InterPro" id="IPR004641">
    <property type="entry name" value="RNase_HIII"/>
</dbReference>
<evidence type="ECO:0000256" key="7">
    <source>
        <dbReference type="ARBA" id="ARBA00021407"/>
    </source>
</evidence>
<keyword evidence="12 14" id="KW-0378">Hydrolase</keyword>
<evidence type="ECO:0000256" key="11">
    <source>
        <dbReference type="ARBA" id="ARBA00022759"/>
    </source>
</evidence>
<feature type="binding site" evidence="14 15">
    <location>
        <position position="105"/>
    </location>
    <ligand>
        <name>a divalent metal cation</name>
        <dbReference type="ChEBI" id="CHEBI:60240"/>
    </ligand>
</feature>
<organism evidence="17 18">
    <name type="scientific">Macrococcoides canis</name>
    <dbReference type="NCBI Taxonomy" id="1855823"/>
    <lineage>
        <taxon>Bacteria</taxon>
        <taxon>Bacillati</taxon>
        <taxon>Bacillota</taxon>
        <taxon>Bacilli</taxon>
        <taxon>Bacillales</taxon>
        <taxon>Staphylococcaceae</taxon>
        <taxon>Macrococcoides</taxon>
    </lineage>
</organism>
<evidence type="ECO:0000256" key="9">
    <source>
        <dbReference type="ARBA" id="ARBA00022722"/>
    </source>
</evidence>
<dbReference type="EMBL" id="CP047363">
    <property type="protein sequence ID" value="QIH78734.1"/>
    <property type="molecule type" value="Genomic_DNA"/>
</dbReference>
<comment type="similarity">
    <text evidence="5 14">Belongs to the RNase HII family. RnhC subfamily.</text>
</comment>
<dbReference type="InterPro" id="IPR012295">
    <property type="entry name" value="TBP_dom_sf"/>
</dbReference>
<evidence type="ECO:0000256" key="5">
    <source>
        <dbReference type="ARBA" id="ARBA00008378"/>
    </source>
</evidence>
<dbReference type="CDD" id="cd14796">
    <property type="entry name" value="RNAse_HIII_N"/>
    <property type="match status" value="1"/>
</dbReference>
<evidence type="ECO:0000313" key="17">
    <source>
        <dbReference type="EMBL" id="QIH78734.1"/>
    </source>
</evidence>
<comment type="function">
    <text evidence="3 14">Endonuclease that specifically degrades the RNA of RNA-DNA hybrids.</text>
</comment>
<evidence type="ECO:0000313" key="18">
    <source>
        <dbReference type="Proteomes" id="UP000501122"/>
    </source>
</evidence>
<comment type="subcellular location">
    <subcellularLocation>
        <location evidence="4 14">Cytoplasm</location>
    </subcellularLocation>
</comment>
<evidence type="ECO:0000256" key="2">
    <source>
        <dbReference type="ARBA" id="ARBA00001946"/>
    </source>
</evidence>
<dbReference type="AlphaFoldDB" id="A0AAE7C0Y2"/>
<dbReference type="InterPro" id="IPR001352">
    <property type="entry name" value="RNase_HII/HIII"/>
</dbReference>
<sequence>MSNKVYLLTAEQAKKIENILPSSDTPHLPQGTKYRTKLSGHTVTLYNSNKLMIQGSDSEIIGQQLLSKAGIQMNQQPVTKIKNKVSLTASDKMIQYDSFNCIGSDEAGSGDYFGPMTVVASYVSKKNAEILKILGVMDSKNLKDKQIIELAEQIIPIIPHSLLVLDNVKYNERKQMGWSQVKMKAVLHNEAIKNVLNKIEEPVDYIVIDQFAVQGVYENYALGAIPERNKTKFETKGESKAIAIAASSIIARYAFVKHFEQIIKDTGISITKGAGGKVDVEAAKIIKLKGIDYLDRITKKDFKNREKALKLLKRKG</sequence>
<dbReference type="SUPFAM" id="SSF53098">
    <property type="entry name" value="Ribonuclease H-like"/>
    <property type="match status" value="1"/>
</dbReference>
<comment type="cofactor">
    <cofactor evidence="14 15">
        <name>Mn(2+)</name>
        <dbReference type="ChEBI" id="CHEBI:29035"/>
    </cofactor>
    <cofactor evidence="14 15">
        <name>Mg(2+)</name>
        <dbReference type="ChEBI" id="CHEBI:18420"/>
    </cofactor>
    <text evidence="14 15">Manganese or magnesium. Binds 1 divalent metal ion per monomer in the absence of substrate. May bind a second metal ion after substrate binding.</text>
</comment>
<dbReference type="HAMAP" id="MF_00053">
    <property type="entry name" value="RNase_HIII"/>
    <property type="match status" value="1"/>
</dbReference>
<dbReference type="GO" id="GO:0000287">
    <property type="term" value="F:magnesium ion binding"/>
    <property type="evidence" value="ECO:0007669"/>
    <property type="project" value="UniProtKB-UniRule"/>
</dbReference>
<dbReference type="NCBIfam" id="TIGR00716">
    <property type="entry name" value="rnhC"/>
    <property type="match status" value="1"/>
</dbReference>
<dbReference type="GO" id="GO:0043137">
    <property type="term" value="P:DNA replication, removal of RNA primer"/>
    <property type="evidence" value="ECO:0007669"/>
    <property type="project" value="TreeGrafter"/>
</dbReference>
<dbReference type="Pfam" id="PF01351">
    <property type="entry name" value="RNase_HII"/>
    <property type="match status" value="1"/>
</dbReference>
<evidence type="ECO:0000259" key="16">
    <source>
        <dbReference type="PROSITE" id="PS51975"/>
    </source>
</evidence>
<dbReference type="GO" id="GO:0006298">
    <property type="term" value="P:mismatch repair"/>
    <property type="evidence" value="ECO:0007669"/>
    <property type="project" value="TreeGrafter"/>
</dbReference>
<comment type="catalytic activity">
    <reaction evidence="1 14 15">
        <text>Endonucleolytic cleavage to 5'-phosphomonoester.</text>
        <dbReference type="EC" id="3.1.26.4"/>
    </reaction>
</comment>
<keyword evidence="10 14" id="KW-0479">Metal-binding</keyword>
<dbReference type="Pfam" id="PF11858">
    <property type="entry name" value="DUF3378"/>
    <property type="match status" value="1"/>
</dbReference>
<dbReference type="GO" id="GO:0005737">
    <property type="term" value="C:cytoplasm"/>
    <property type="evidence" value="ECO:0007669"/>
    <property type="project" value="UniProtKB-SubCell"/>
</dbReference>
<name>A0AAE7C0Y2_9STAP</name>
<keyword evidence="9 14" id="KW-0540">Nuclease</keyword>
<dbReference type="InterPro" id="IPR012337">
    <property type="entry name" value="RNaseH-like_sf"/>
</dbReference>
<keyword evidence="8 14" id="KW-0963">Cytoplasm</keyword>
<gene>
    <name evidence="14" type="primary">rnhC</name>
    <name evidence="17" type="ORF">GTN30_08605</name>
</gene>
<dbReference type="Gene3D" id="3.30.420.10">
    <property type="entry name" value="Ribonuclease H-like superfamily/Ribonuclease H"/>
    <property type="match status" value="1"/>
</dbReference>
<dbReference type="PIRSF" id="PIRSF037748">
    <property type="entry name" value="RnhC"/>
    <property type="match status" value="1"/>
</dbReference>
<dbReference type="GO" id="GO:0032299">
    <property type="term" value="C:ribonuclease H2 complex"/>
    <property type="evidence" value="ECO:0007669"/>
    <property type="project" value="TreeGrafter"/>
</dbReference>
<keyword evidence="11 14" id="KW-0255">Endonuclease</keyword>
<evidence type="ECO:0000256" key="4">
    <source>
        <dbReference type="ARBA" id="ARBA00004496"/>
    </source>
</evidence>
<evidence type="ECO:0000256" key="6">
    <source>
        <dbReference type="ARBA" id="ARBA00012180"/>
    </source>
</evidence>
<dbReference type="PROSITE" id="PS51975">
    <property type="entry name" value="RNASE_H_2"/>
    <property type="match status" value="1"/>
</dbReference>
<evidence type="ECO:0000256" key="15">
    <source>
        <dbReference type="PROSITE-ProRule" id="PRU01319"/>
    </source>
</evidence>
<reference evidence="17" key="1">
    <citation type="journal article" date="2020" name="Antimicrob. Agents Chemother.">
        <title>The novel macrolide resistance genes mef(D), msr(F) and msr(H) are present on resistance islands in Macrococcus canis, Macrococcus caseolyticus and Staphylococcus aureus.</title>
        <authorList>
            <person name="Schwendener S."/>
            <person name="Dona V."/>
            <person name="Perreten V."/>
        </authorList>
    </citation>
    <scope>NUCLEOTIDE SEQUENCE</scope>
    <source>
        <strain evidence="17">Epi0076A</strain>
    </source>
</reference>
<evidence type="ECO:0000256" key="3">
    <source>
        <dbReference type="ARBA" id="ARBA00004065"/>
    </source>
</evidence>
<evidence type="ECO:0000256" key="12">
    <source>
        <dbReference type="ARBA" id="ARBA00022801"/>
    </source>
</evidence>
<dbReference type="InterPro" id="IPR024568">
    <property type="entry name" value="RNase_HIII_N"/>
</dbReference>
<evidence type="ECO:0000256" key="1">
    <source>
        <dbReference type="ARBA" id="ARBA00000077"/>
    </source>
</evidence>
<evidence type="ECO:0000256" key="8">
    <source>
        <dbReference type="ARBA" id="ARBA00022490"/>
    </source>
</evidence>
<dbReference type="InterPro" id="IPR024567">
    <property type="entry name" value="RNase_HII/HIII_dom"/>
</dbReference>
<dbReference type="PANTHER" id="PTHR10954">
    <property type="entry name" value="RIBONUCLEASE H2 SUBUNIT A"/>
    <property type="match status" value="1"/>
</dbReference>
<dbReference type="GO" id="GO:0004523">
    <property type="term" value="F:RNA-DNA hybrid ribonuclease activity"/>
    <property type="evidence" value="ECO:0007669"/>
    <property type="project" value="UniProtKB-UniRule"/>
</dbReference>
<evidence type="ECO:0000256" key="13">
    <source>
        <dbReference type="ARBA" id="ARBA00022842"/>
    </source>
</evidence>
<dbReference type="GO" id="GO:0003723">
    <property type="term" value="F:RNA binding"/>
    <property type="evidence" value="ECO:0007669"/>
    <property type="project" value="UniProtKB-UniRule"/>
</dbReference>
<dbReference type="EC" id="3.1.26.4" evidence="6 14"/>
<dbReference type="InterPro" id="IPR036397">
    <property type="entry name" value="RNaseH_sf"/>
</dbReference>
<dbReference type="FunFam" id="3.30.420.10:FF:000047">
    <property type="entry name" value="Ribonuclease HIII"/>
    <property type="match status" value="1"/>
</dbReference>
<keyword evidence="13 14" id="KW-0460">Magnesium</keyword>
<proteinExistence type="inferred from homology"/>
<dbReference type="RefSeq" id="WP_164953644.1">
    <property type="nucleotide sequence ID" value="NZ_CP047363.1"/>
</dbReference>
<evidence type="ECO:0000256" key="14">
    <source>
        <dbReference type="HAMAP-Rule" id="MF_00053"/>
    </source>
</evidence>